<accession>A0ABT5L320</accession>
<dbReference type="RefSeq" id="WP_273640742.1">
    <property type="nucleotide sequence ID" value="NZ_JAQQXP010000001.1"/>
</dbReference>
<dbReference type="Proteomes" id="UP001218788">
    <property type="component" value="Unassembled WGS sequence"/>
</dbReference>
<dbReference type="Gene3D" id="1.10.10.10">
    <property type="entry name" value="Winged helix-like DNA-binding domain superfamily/Winged helix DNA-binding domain"/>
    <property type="match status" value="1"/>
</dbReference>
<comment type="similarity">
    <text evidence="1">Belongs to the LysR transcriptional regulatory family.</text>
</comment>
<feature type="domain" description="HTH lysR-type" evidence="6">
    <location>
        <begin position="8"/>
        <end position="65"/>
    </location>
</feature>
<name>A0ABT5L320_9ALTE</name>
<dbReference type="CDD" id="cd08411">
    <property type="entry name" value="PBP2_OxyR"/>
    <property type="match status" value="1"/>
</dbReference>
<evidence type="ECO:0000259" key="6">
    <source>
        <dbReference type="PROSITE" id="PS50931"/>
    </source>
</evidence>
<keyword evidence="4" id="KW-0010">Activator</keyword>
<evidence type="ECO:0000256" key="1">
    <source>
        <dbReference type="ARBA" id="ARBA00009437"/>
    </source>
</evidence>
<dbReference type="InterPro" id="IPR036388">
    <property type="entry name" value="WH-like_DNA-bd_sf"/>
</dbReference>
<reference evidence="7 8" key="1">
    <citation type="submission" date="2022-10" db="EMBL/GenBank/DDBJ databases">
        <title>Alteromonas sp. chi3 Genome sequencing.</title>
        <authorList>
            <person name="Park S."/>
        </authorList>
    </citation>
    <scope>NUCLEOTIDE SEQUENCE [LARGE SCALE GENOMIC DNA]</scope>
    <source>
        <strain evidence="8">chi3</strain>
    </source>
</reference>
<sequence>MVASTKSITYTQFRYFVALARELSYRRAAQILGISQPTLTSQINVLEKNLGIPLFERSRSGTLLSPEGRSLLPFAEDVLQSSIRFEEKARDIAGGNQTTYRLGVPPTLGPYLLPYILPQLHKRHSKLKFYVREAAPTQLIKGLFDGHFDIIISPGLQESSQLVSSKLFIEPLKFVVPSDHALSGLQFIEPEQIHGETVLTLEEAHHFHHQVHEICMKIGAQVTRDYEGTSLDTLRQMVVMGMGVAFLPGLYVHSELHQPDELHVCELKDTPIERQHNLVWRNTAPGRVFFRELGNEIRQILSETLSHAVRVEHSA</sequence>
<evidence type="ECO:0000256" key="5">
    <source>
        <dbReference type="ARBA" id="ARBA00023163"/>
    </source>
</evidence>
<dbReference type="EMBL" id="JAQQXP010000001">
    <property type="protein sequence ID" value="MDC8831436.1"/>
    <property type="molecule type" value="Genomic_DNA"/>
</dbReference>
<dbReference type="Pfam" id="PF03466">
    <property type="entry name" value="LysR_substrate"/>
    <property type="match status" value="1"/>
</dbReference>
<keyword evidence="5" id="KW-0804">Transcription</keyword>
<dbReference type="PANTHER" id="PTHR30346:SF26">
    <property type="entry name" value="HYDROGEN PEROXIDE-INDUCIBLE GENES ACTIVATOR"/>
    <property type="match status" value="1"/>
</dbReference>
<dbReference type="InterPro" id="IPR000847">
    <property type="entry name" value="LysR_HTH_N"/>
</dbReference>
<dbReference type="InterPro" id="IPR036390">
    <property type="entry name" value="WH_DNA-bd_sf"/>
</dbReference>
<dbReference type="InterPro" id="IPR005119">
    <property type="entry name" value="LysR_subst-bd"/>
</dbReference>
<keyword evidence="3" id="KW-0238">DNA-binding</keyword>
<evidence type="ECO:0000313" key="8">
    <source>
        <dbReference type="Proteomes" id="UP001218788"/>
    </source>
</evidence>
<protein>
    <submittedName>
        <fullName evidence="7">Hydrogen peroxide-inducible genes activator</fullName>
    </submittedName>
</protein>
<evidence type="ECO:0000313" key="7">
    <source>
        <dbReference type="EMBL" id="MDC8831436.1"/>
    </source>
</evidence>
<evidence type="ECO:0000256" key="3">
    <source>
        <dbReference type="ARBA" id="ARBA00023125"/>
    </source>
</evidence>
<evidence type="ECO:0000256" key="2">
    <source>
        <dbReference type="ARBA" id="ARBA00023015"/>
    </source>
</evidence>
<proteinExistence type="inferred from homology"/>
<dbReference type="SUPFAM" id="SSF53850">
    <property type="entry name" value="Periplasmic binding protein-like II"/>
    <property type="match status" value="1"/>
</dbReference>
<dbReference type="Pfam" id="PF00126">
    <property type="entry name" value="HTH_1"/>
    <property type="match status" value="1"/>
</dbReference>
<dbReference type="Gene3D" id="3.40.190.10">
    <property type="entry name" value="Periplasmic binding protein-like II"/>
    <property type="match status" value="2"/>
</dbReference>
<evidence type="ECO:0000256" key="4">
    <source>
        <dbReference type="ARBA" id="ARBA00023159"/>
    </source>
</evidence>
<dbReference type="PROSITE" id="PS50931">
    <property type="entry name" value="HTH_LYSR"/>
    <property type="match status" value="1"/>
</dbReference>
<dbReference type="PANTHER" id="PTHR30346">
    <property type="entry name" value="TRANSCRIPTIONAL DUAL REGULATOR HCAR-RELATED"/>
    <property type="match status" value="1"/>
</dbReference>
<organism evidence="7 8">
    <name type="scientific">Alteromonas gilva</name>
    <dbReference type="NCBI Taxonomy" id="2987522"/>
    <lineage>
        <taxon>Bacteria</taxon>
        <taxon>Pseudomonadati</taxon>
        <taxon>Pseudomonadota</taxon>
        <taxon>Gammaproteobacteria</taxon>
        <taxon>Alteromonadales</taxon>
        <taxon>Alteromonadaceae</taxon>
        <taxon>Alteromonas/Salinimonas group</taxon>
        <taxon>Alteromonas</taxon>
    </lineage>
</organism>
<dbReference type="PRINTS" id="PR00039">
    <property type="entry name" value="HTHLYSR"/>
</dbReference>
<keyword evidence="8" id="KW-1185">Reference proteome</keyword>
<keyword evidence="2" id="KW-0805">Transcription regulation</keyword>
<comment type="caution">
    <text evidence="7">The sequence shown here is derived from an EMBL/GenBank/DDBJ whole genome shotgun (WGS) entry which is preliminary data.</text>
</comment>
<dbReference type="SUPFAM" id="SSF46785">
    <property type="entry name" value="Winged helix' DNA-binding domain"/>
    <property type="match status" value="1"/>
</dbReference>
<gene>
    <name evidence="7" type="ORF">OIK42_11760</name>
</gene>